<feature type="chain" id="PRO_5011632727" description="Outer membrane protein beta-barrel domain-containing protein" evidence="1">
    <location>
        <begin position="25"/>
        <end position="177"/>
    </location>
</feature>
<name>A0A1G9TFC8_9BACT</name>
<evidence type="ECO:0000313" key="3">
    <source>
        <dbReference type="Proteomes" id="UP000198901"/>
    </source>
</evidence>
<protein>
    <recommendedName>
        <fullName evidence="4">Outer membrane protein beta-barrel domain-containing protein</fullName>
    </recommendedName>
</protein>
<sequence>MKMTTVAGAFAVCILILTAGKASAQDDKKFAVGFRIGEPLGANVRMYLPNNRALDANFGSYGLLWGTNRKYGSKGRFKNTGWELNVNYLFRTNAEGKKVQAYYGFGGMITGRRSYPDRLAGLYEKKTGIGATGVAGVEYFVPDSPLSLFADAGLYVELIPVPLFLHVHGGVGARFNF</sequence>
<reference evidence="2 3" key="1">
    <citation type="submission" date="2016-10" db="EMBL/GenBank/DDBJ databases">
        <authorList>
            <person name="de Groot N.N."/>
        </authorList>
    </citation>
    <scope>NUCLEOTIDE SEQUENCE [LARGE SCALE GENOMIC DNA]</scope>
    <source>
        <strain evidence="2 3">DSM 21668</strain>
    </source>
</reference>
<evidence type="ECO:0008006" key="4">
    <source>
        <dbReference type="Google" id="ProtNLM"/>
    </source>
</evidence>
<proteinExistence type="predicted"/>
<keyword evidence="3" id="KW-1185">Reference proteome</keyword>
<evidence type="ECO:0000313" key="2">
    <source>
        <dbReference type="EMBL" id="SDM46298.1"/>
    </source>
</evidence>
<gene>
    <name evidence="2" type="ORF">SAMN04488090_3536</name>
</gene>
<evidence type="ECO:0000256" key="1">
    <source>
        <dbReference type="SAM" id="SignalP"/>
    </source>
</evidence>
<feature type="signal peptide" evidence="1">
    <location>
        <begin position="1"/>
        <end position="24"/>
    </location>
</feature>
<dbReference type="STRING" id="563176.SAMN04488090_3536"/>
<organism evidence="2 3">
    <name type="scientific">Siphonobacter aquaeclarae</name>
    <dbReference type="NCBI Taxonomy" id="563176"/>
    <lineage>
        <taxon>Bacteria</taxon>
        <taxon>Pseudomonadati</taxon>
        <taxon>Bacteroidota</taxon>
        <taxon>Cytophagia</taxon>
        <taxon>Cytophagales</taxon>
        <taxon>Cytophagaceae</taxon>
        <taxon>Siphonobacter</taxon>
    </lineage>
</organism>
<dbReference type="Proteomes" id="UP000198901">
    <property type="component" value="Unassembled WGS sequence"/>
</dbReference>
<accession>A0A1G9TFC8</accession>
<dbReference type="RefSeq" id="WP_093205198.1">
    <property type="nucleotide sequence ID" value="NZ_FNGS01000006.1"/>
</dbReference>
<dbReference type="EMBL" id="FNGS01000006">
    <property type="protein sequence ID" value="SDM46298.1"/>
    <property type="molecule type" value="Genomic_DNA"/>
</dbReference>
<keyword evidence="1" id="KW-0732">Signal</keyword>
<dbReference type="AlphaFoldDB" id="A0A1G9TFC8"/>
<dbReference type="OrthoDB" id="9790491at2"/>